<organism evidence="6">
    <name type="scientific">Amphimedon queenslandica</name>
    <name type="common">Sponge</name>
    <dbReference type="NCBI Taxonomy" id="400682"/>
    <lineage>
        <taxon>Eukaryota</taxon>
        <taxon>Metazoa</taxon>
        <taxon>Porifera</taxon>
        <taxon>Demospongiae</taxon>
        <taxon>Heteroscleromorpha</taxon>
        <taxon>Haplosclerida</taxon>
        <taxon>Niphatidae</taxon>
        <taxon>Amphimedon</taxon>
    </lineage>
</organism>
<dbReference type="STRING" id="400682.A0A1X7TAV7"/>
<reference evidence="6" key="1">
    <citation type="submission" date="2017-05" db="UniProtKB">
        <authorList>
            <consortium name="EnsemblMetazoa"/>
        </authorList>
    </citation>
    <scope>IDENTIFICATION</scope>
</reference>
<dbReference type="GO" id="GO:0018279">
    <property type="term" value="P:protein N-linked glycosylation via asparagine"/>
    <property type="evidence" value="ECO:0007669"/>
    <property type="project" value="TreeGrafter"/>
</dbReference>
<evidence type="ECO:0000313" key="6">
    <source>
        <dbReference type="EnsemblMetazoa" id="Aqu2.1.11686_001"/>
    </source>
</evidence>
<dbReference type="EnsemblMetazoa" id="Aqu2.1.11686_001">
    <property type="protein sequence ID" value="Aqu2.1.11686_001"/>
    <property type="gene ID" value="Aqu2.1.11686"/>
</dbReference>
<comment type="catalytic activity">
    <reaction evidence="3">
        <text>N(4)-(alpha-D-Man-(1-&gt;2)-alpha-D-Man-(1-&gt;2)-alpha-D-Man-(1-&gt;3)-[alpha-D-Man-(1-&gt;2)-alpha-D-Man-(1-&gt;3)-[alpha-D-Man-(1-&gt;2)-alpha-D-Man-(1-&gt;6)]-alpha-D-Man-(1-&gt;6)]-beta-D-Man-(1-&gt;4)-beta-D-GlcNAc-(1-&gt;4)-beta-D-GlcNAc)-L-asparaginyl-[protein] (N-glucan mannose isomer 9A1,2,3B1,2,3) + UDP-alpha-D-glucose = N(4)-(alpha-D-Glc-(1-&gt;3)-alpha-D-Man-(1-&gt;2)-alpha-D-Man-(1-&gt;2)-alpha-D-Man-(1-&gt;3)-[alpha-D-Man-(1-&gt;2)-alpha-D-Man-(1-&gt;3)-[alpha-D-Man-(1-&gt;2)-alpha-D-Man-(1-&gt;6)]-alpha-D-Man-(1-&gt;6)]-beta-D-Man-(1-&gt;4)-beta-D-GlcNAc-(1-&gt;4)-beta-D-GlcNAc)-L-asparaginyl-[protein] + UDP + H(+)</text>
        <dbReference type="Rhea" id="RHEA:61304"/>
        <dbReference type="Rhea" id="RHEA-COMP:14356"/>
        <dbReference type="Rhea" id="RHEA-COMP:14357"/>
        <dbReference type="ChEBI" id="CHEBI:15378"/>
        <dbReference type="ChEBI" id="CHEBI:58223"/>
        <dbReference type="ChEBI" id="CHEBI:58885"/>
        <dbReference type="ChEBI" id="CHEBI:59080"/>
        <dbReference type="ChEBI" id="CHEBI:139493"/>
    </reaction>
</comment>
<dbReference type="Pfam" id="PF18404">
    <property type="entry name" value="Glyco_transf_24"/>
    <property type="match status" value="1"/>
</dbReference>
<name>A0A1X7TAV7_AMPQE</name>
<dbReference type="InterPro" id="IPR040497">
    <property type="entry name" value="Glyco_transf_24"/>
</dbReference>
<dbReference type="InterPro" id="IPR029044">
    <property type="entry name" value="Nucleotide-diphossugar_trans"/>
</dbReference>
<feature type="domain" description="Glucosyltransferase 24 catalytic" evidence="5">
    <location>
        <begin position="162"/>
        <end position="242"/>
    </location>
</feature>
<evidence type="ECO:0000259" key="5">
    <source>
        <dbReference type="Pfam" id="PF18404"/>
    </source>
</evidence>
<dbReference type="InterPro" id="IPR009448">
    <property type="entry name" value="UDP-g_GGtrans"/>
</dbReference>
<evidence type="ECO:0000256" key="1">
    <source>
        <dbReference type="ARBA" id="ARBA00001913"/>
    </source>
</evidence>
<accession>A0A1X7TAV7</accession>
<dbReference type="PANTHER" id="PTHR11226:SF0">
    <property type="entry name" value="UDP-GLUCOSE:GLYCOPROTEIN GLUCOSYLTRANSFERASE"/>
    <property type="match status" value="1"/>
</dbReference>
<dbReference type="GO" id="GO:0005783">
    <property type="term" value="C:endoplasmic reticulum"/>
    <property type="evidence" value="ECO:0007669"/>
    <property type="project" value="TreeGrafter"/>
</dbReference>
<comment type="cofactor">
    <cofactor evidence="1">
        <name>Ca(2+)</name>
        <dbReference type="ChEBI" id="CHEBI:29108"/>
    </cofactor>
</comment>
<dbReference type="AlphaFoldDB" id="A0A1X7TAV7"/>
<dbReference type="GO" id="GO:0003980">
    <property type="term" value="F:UDP-glucose:glycoprotein glucosyltransferase activity"/>
    <property type="evidence" value="ECO:0007669"/>
    <property type="project" value="InterPro"/>
</dbReference>
<evidence type="ECO:0000256" key="3">
    <source>
        <dbReference type="ARBA" id="ARBA00048456"/>
    </source>
</evidence>
<evidence type="ECO:0000256" key="4">
    <source>
        <dbReference type="SAM" id="MobiDB-lite"/>
    </source>
</evidence>
<evidence type="ECO:0000256" key="2">
    <source>
        <dbReference type="ARBA" id="ARBA00045874"/>
    </source>
</evidence>
<dbReference type="eggNOG" id="KOG1879">
    <property type="taxonomic scope" value="Eukaryota"/>
</dbReference>
<feature type="compositionally biased region" description="Low complexity" evidence="4">
    <location>
        <begin position="248"/>
        <end position="267"/>
    </location>
</feature>
<dbReference type="InParanoid" id="A0A1X7TAV7"/>
<dbReference type="SUPFAM" id="SSF53448">
    <property type="entry name" value="Nucleotide-diphospho-sugar transferases"/>
    <property type="match status" value="1"/>
</dbReference>
<protein>
    <recommendedName>
        <fullName evidence="5">Glucosyltransferase 24 catalytic domain-containing protein</fullName>
    </recommendedName>
</protein>
<dbReference type="OrthoDB" id="27683at2759"/>
<dbReference type="PANTHER" id="PTHR11226">
    <property type="entry name" value="UDP-GLUCOSE GLYCOPROTEIN:GLUCOSYLTRANSFERASE"/>
    <property type="match status" value="1"/>
</dbReference>
<comment type="function">
    <text evidence="2">Recognizes glycoproteins with minor folding defects. Reglucosylates single N-glycans near the misfolded part of the protein, thus providing quality control for protein folding in the endoplasmic reticulum. Reglucosylated proteins are recognized by calreticulin for recycling to the endoplasmic reticulum and refolding or degradation.</text>
</comment>
<sequence>MVALEQTDHDGLFIYREERKLMMKMIKDSKYLEVRYSARHPAPPPPPLVSRTAVVPPLEDTPPPLTPDTLRFSPIDSFESSVASASDLKEVPAGDKSMQLRLKCFDAHMDSPIPGLQYVMGTDTNPELYDTIVMSNLGYFQLKGKPGAWKLRLREGRSSEVYQILSLSNLDQDLPNSMIHNVPIKSLPQDWLWCETWCSMETKSTAKTIDLCNNPMTKEPKLTSAVRIIDEWVDYDNEIKRLQKETMTETSLPTSPSSTHTPSHQEL</sequence>
<proteinExistence type="predicted"/>
<dbReference type="GO" id="GO:0051082">
    <property type="term" value="F:unfolded protein binding"/>
    <property type="evidence" value="ECO:0007669"/>
    <property type="project" value="TreeGrafter"/>
</dbReference>
<feature type="region of interest" description="Disordered" evidence="4">
    <location>
        <begin position="245"/>
        <end position="267"/>
    </location>
</feature>
<dbReference type="GO" id="GO:0036503">
    <property type="term" value="P:ERAD pathway"/>
    <property type="evidence" value="ECO:0007669"/>
    <property type="project" value="TreeGrafter"/>
</dbReference>